<reference evidence="2" key="1">
    <citation type="submission" date="2021-10" db="EMBL/GenBank/DDBJ databases">
        <title>Roseicella aerolatum sp. nov., isolated from aerosols of e-waste dismantling site.</title>
        <authorList>
            <person name="Qin T."/>
        </authorList>
    </citation>
    <scope>NUCLEOTIDE SEQUENCE</scope>
    <source>
        <strain evidence="2">GB24</strain>
    </source>
</reference>
<evidence type="ECO:0008006" key="4">
    <source>
        <dbReference type="Google" id="ProtNLM"/>
    </source>
</evidence>
<keyword evidence="3" id="KW-1185">Reference proteome</keyword>
<accession>A0A9X1I8W4</accession>
<dbReference type="AlphaFoldDB" id="A0A9X1I8W4"/>
<name>A0A9X1I8W4_9PROT</name>
<protein>
    <recommendedName>
        <fullName evidence="4">SGNH/GDSL hydrolase family protein</fullName>
    </recommendedName>
</protein>
<keyword evidence="1" id="KW-0732">Signal</keyword>
<comment type="caution">
    <text evidence="2">The sequence shown here is derived from an EMBL/GenBank/DDBJ whole genome shotgun (WGS) entry which is preliminary data.</text>
</comment>
<evidence type="ECO:0000313" key="2">
    <source>
        <dbReference type="EMBL" id="MCB4820401.1"/>
    </source>
</evidence>
<dbReference type="Pfam" id="PF25182">
    <property type="entry name" value="NonGDSL"/>
    <property type="match status" value="1"/>
</dbReference>
<dbReference type="SUPFAM" id="SSF52266">
    <property type="entry name" value="SGNH hydrolase"/>
    <property type="match status" value="1"/>
</dbReference>
<dbReference type="RefSeq" id="WP_226603591.1">
    <property type="nucleotide sequence ID" value="NZ_JAJAQI010000002.1"/>
</dbReference>
<dbReference type="InterPro" id="IPR057572">
    <property type="entry name" value="NonGDSL"/>
</dbReference>
<evidence type="ECO:0000313" key="3">
    <source>
        <dbReference type="Proteomes" id="UP001139311"/>
    </source>
</evidence>
<dbReference type="InterPro" id="IPR036514">
    <property type="entry name" value="SGNH_hydro_sf"/>
</dbReference>
<feature type="chain" id="PRO_5040999062" description="SGNH/GDSL hydrolase family protein" evidence="1">
    <location>
        <begin position="25"/>
        <end position="253"/>
    </location>
</feature>
<dbReference type="GO" id="GO:0016788">
    <property type="term" value="F:hydrolase activity, acting on ester bonds"/>
    <property type="evidence" value="ECO:0007669"/>
    <property type="project" value="UniProtKB-ARBA"/>
</dbReference>
<sequence>MIRTARLLGPVLLLGALLAPAARAETRACAAPPELLEAGAPLPATVRAARAGSLRILVVGGASVLGLGTSGPAAVWPARLEALIAARRPGLTVEVAVRGRRGLTTAEAAALLAAELAQAPAHLVLWATGTVSAVRGLEVDEMVEALNAGLEALKAAGSDAVLIDPQFSRFLRTNANIEPYLGTLRLVAAAHQVPLLRRWELMRHWTETGQVDVERAPKPERVAATDRLNECLAEAMAALLRSGVAEARGQPRP</sequence>
<dbReference type="Proteomes" id="UP001139311">
    <property type="component" value="Unassembled WGS sequence"/>
</dbReference>
<dbReference type="EMBL" id="JAJAQI010000002">
    <property type="protein sequence ID" value="MCB4820401.1"/>
    <property type="molecule type" value="Genomic_DNA"/>
</dbReference>
<feature type="signal peptide" evidence="1">
    <location>
        <begin position="1"/>
        <end position="24"/>
    </location>
</feature>
<organism evidence="2 3">
    <name type="scientific">Roseicella aerolata</name>
    <dbReference type="NCBI Taxonomy" id="2883479"/>
    <lineage>
        <taxon>Bacteria</taxon>
        <taxon>Pseudomonadati</taxon>
        <taxon>Pseudomonadota</taxon>
        <taxon>Alphaproteobacteria</taxon>
        <taxon>Acetobacterales</taxon>
        <taxon>Roseomonadaceae</taxon>
        <taxon>Roseicella</taxon>
    </lineage>
</organism>
<dbReference type="Gene3D" id="3.40.50.1110">
    <property type="entry name" value="SGNH hydrolase"/>
    <property type="match status" value="1"/>
</dbReference>
<proteinExistence type="predicted"/>
<gene>
    <name evidence="2" type="ORF">LHA35_01475</name>
</gene>
<evidence type="ECO:0000256" key="1">
    <source>
        <dbReference type="SAM" id="SignalP"/>
    </source>
</evidence>